<proteinExistence type="predicted"/>
<accession>A0A7W9ZG14</accession>
<evidence type="ECO:0000313" key="1">
    <source>
        <dbReference type="EMBL" id="MBB6209609.1"/>
    </source>
</evidence>
<name>A0A7W9ZG14_NOVIT</name>
<protein>
    <recommendedName>
        <fullName evidence="3">HPt domain-containing protein</fullName>
    </recommendedName>
</protein>
<dbReference type="InterPro" id="IPR036641">
    <property type="entry name" value="HPT_dom_sf"/>
</dbReference>
<comment type="caution">
    <text evidence="1">The sequence shown here is derived from an EMBL/GenBank/DDBJ whole genome shotgun (WGS) entry which is preliminary data.</text>
</comment>
<sequence length="179" mass="19715">MDNQEPVAATIIKPPTKVEVIHPPTNLRDKVRISADGVNPELLEKAEQIIANLAPSYLEWVEDDLRRAQALLEQIENCTGDDAKPLLADLFTIVHDIKGQGGSFNYMLMTAVGKYLCRFIEAVQNAPRPSHWPVLRVHVDALRLIIGDRMEGDGGVTGDRILRGLAATITKTIGQIDLS</sequence>
<evidence type="ECO:0000313" key="2">
    <source>
        <dbReference type="Proteomes" id="UP000544872"/>
    </source>
</evidence>
<reference evidence="1 2" key="1">
    <citation type="submission" date="2020-08" db="EMBL/GenBank/DDBJ databases">
        <title>Genomic Encyclopedia of Type Strains, Phase IV (KMG-IV): sequencing the most valuable type-strain genomes for metagenomic binning, comparative biology and taxonomic classification.</title>
        <authorList>
            <person name="Goeker M."/>
        </authorList>
    </citation>
    <scope>NUCLEOTIDE SEQUENCE [LARGE SCALE GENOMIC DNA]</scope>
    <source>
        <strain evidence="1 2">DSM 11590</strain>
    </source>
</reference>
<dbReference type="GO" id="GO:0000160">
    <property type="term" value="P:phosphorelay signal transduction system"/>
    <property type="evidence" value="ECO:0007669"/>
    <property type="project" value="InterPro"/>
</dbReference>
<evidence type="ECO:0008006" key="3">
    <source>
        <dbReference type="Google" id="ProtNLM"/>
    </source>
</evidence>
<dbReference type="SUPFAM" id="SSF47226">
    <property type="entry name" value="Histidine-containing phosphotransfer domain, HPT domain"/>
    <property type="match status" value="1"/>
</dbReference>
<dbReference type="Gene3D" id="1.20.120.160">
    <property type="entry name" value="HPT domain"/>
    <property type="match status" value="1"/>
</dbReference>
<dbReference type="EMBL" id="JACIIX010000002">
    <property type="protein sequence ID" value="MBB6209609.1"/>
    <property type="molecule type" value="Genomic_DNA"/>
</dbReference>
<dbReference type="AlphaFoldDB" id="A0A7W9ZG14"/>
<organism evidence="1 2">
    <name type="scientific">Novispirillum itersonii</name>
    <name type="common">Aquaspirillum itersonii</name>
    <dbReference type="NCBI Taxonomy" id="189"/>
    <lineage>
        <taxon>Bacteria</taxon>
        <taxon>Pseudomonadati</taxon>
        <taxon>Pseudomonadota</taxon>
        <taxon>Alphaproteobacteria</taxon>
        <taxon>Rhodospirillales</taxon>
        <taxon>Novispirillaceae</taxon>
        <taxon>Novispirillum</taxon>
    </lineage>
</organism>
<dbReference type="Proteomes" id="UP000544872">
    <property type="component" value="Unassembled WGS sequence"/>
</dbReference>
<gene>
    <name evidence="1" type="ORF">FHS48_001011</name>
</gene>
<dbReference type="RefSeq" id="WP_184262000.1">
    <property type="nucleotide sequence ID" value="NZ_JACIIX010000002.1"/>
</dbReference>
<keyword evidence="2" id="KW-1185">Reference proteome</keyword>